<comment type="subcellular location">
    <subcellularLocation>
        <location evidence="1">Cell membrane</location>
    </subcellularLocation>
</comment>
<evidence type="ECO:0000256" key="3">
    <source>
        <dbReference type="ARBA" id="ARBA00022692"/>
    </source>
</evidence>
<dbReference type="Pfam" id="PF04277">
    <property type="entry name" value="OAD_gamma"/>
    <property type="match status" value="1"/>
</dbReference>
<comment type="caution">
    <text evidence="8">The sequence shown here is derived from an EMBL/GenBank/DDBJ whole genome shotgun (WGS) entry which is preliminary data.</text>
</comment>
<dbReference type="RefSeq" id="WP_262394283.1">
    <property type="nucleotide sequence ID" value="NZ_JACRTD010000002.1"/>
</dbReference>
<dbReference type="Proteomes" id="UP000623678">
    <property type="component" value="Unassembled WGS sequence"/>
</dbReference>
<evidence type="ECO:0000256" key="4">
    <source>
        <dbReference type="ARBA" id="ARBA00022989"/>
    </source>
</evidence>
<keyword evidence="4 7" id="KW-1133">Transmembrane helix</keyword>
<evidence type="ECO:0000313" key="8">
    <source>
        <dbReference type="EMBL" id="MBC8584449.1"/>
    </source>
</evidence>
<proteinExistence type="predicted"/>
<accession>A0A926EQ17</accession>
<gene>
    <name evidence="8" type="ORF">H8705_02500</name>
</gene>
<dbReference type="GO" id="GO:0015081">
    <property type="term" value="F:sodium ion transmembrane transporter activity"/>
    <property type="evidence" value="ECO:0007669"/>
    <property type="project" value="InterPro"/>
</dbReference>
<dbReference type="AlphaFoldDB" id="A0A926EQ17"/>
<dbReference type="NCBIfam" id="TIGR01195">
    <property type="entry name" value="oadG_fam"/>
    <property type="match status" value="1"/>
</dbReference>
<dbReference type="GO" id="GO:0036376">
    <property type="term" value="P:sodium ion export across plasma membrane"/>
    <property type="evidence" value="ECO:0007669"/>
    <property type="project" value="InterPro"/>
</dbReference>
<feature type="region of interest" description="Disordered" evidence="6">
    <location>
        <begin position="45"/>
        <end position="67"/>
    </location>
</feature>
<dbReference type="GO" id="GO:0005886">
    <property type="term" value="C:plasma membrane"/>
    <property type="evidence" value="ECO:0007669"/>
    <property type="project" value="UniProtKB-SubCell"/>
</dbReference>
<keyword evidence="3 7" id="KW-0812">Transmembrane</keyword>
<evidence type="ECO:0000256" key="1">
    <source>
        <dbReference type="ARBA" id="ARBA00004236"/>
    </source>
</evidence>
<feature type="transmembrane region" description="Helical" evidence="7">
    <location>
        <begin position="12"/>
        <end position="42"/>
    </location>
</feature>
<evidence type="ECO:0000256" key="6">
    <source>
        <dbReference type="SAM" id="MobiDB-lite"/>
    </source>
</evidence>
<protein>
    <submittedName>
        <fullName evidence="8">OadG family protein</fullName>
    </submittedName>
</protein>
<evidence type="ECO:0000256" key="7">
    <source>
        <dbReference type="SAM" id="Phobius"/>
    </source>
</evidence>
<evidence type="ECO:0000313" key="9">
    <source>
        <dbReference type="Proteomes" id="UP000623678"/>
    </source>
</evidence>
<evidence type="ECO:0000256" key="2">
    <source>
        <dbReference type="ARBA" id="ARBA00022475"/>
    </source>
</evidence>
<keyword evidence="5 7" id="KW-0472">Membrane</keyword>
<dbReference type="InterPro" id="IPR005899">
    <property type="entry name" value="Na_pump_deCOase"/>
</dbReference>
<evidence type="ECO:0000256" key="5">
    <source>
        <dbReference type="ARBA" id="ARBA00023136"/>
    </source>
</evidence>
<keyword evidence="2" id="KW-1003">Cell membrane</keyword>
<dbReference type="EMBL" id="JACRTD010000002">
    <property type="protein sequence ID" value="MBC8584449.1"/>
    <property type="molecule type" value="Genomic_DNA"/>
</dbReference>
<reference evidence="8" key="1">
    <citation type="submission" date="2020-08" db="EMBL/GenBank/DDBJ databases">
        <title>Genome public.</title>
        <authorList>
            <person name="Liu C."/>
            <person name="Sun Q."/>
        </authorList>
    </citation>
    <scope>NUCLEOTIDE SEQUENCE</scope>
    <source>
        <strain evidence="8">NSJ-64</strain>
    </source>
</reference>
<organism evidence="8 9">
    <name type="scientific">Youxingia wuxianensis</name>
    <dbReference type="NCBI Taxonomy" id="2763678"/>
    <lineage>
        <taxon>Bacteria</taxon>
        <taxon>Bacillati</taxon>
        <taxon>Bacillota</taxon>
        <taxon>Clostridia</taxon>
        <taxon>Eubacteriales</taxon>
        <taxon>Oscillospiraceae</taxon>
        <taxon>Youxingia</taxon>
    </lineage>
</organism>
<sequence length="130" mass="13573">MGINFNIDYGFAGGVIVTGLVIVFLALVGLTLVVMLLGKILYSISGGSKKTPEKKVQEAPKQAPAPKAMPVKPAMVVEEGIGDEIVAVIAAAVAAMSGDGKQFALRSVKRVKEARSSWCTAGLVQNTQPF</sequence>
<name>A0A926EQ17_9FIRM</name>
<keyword evidence="9" id="KW-1185">Reference proteome</keyword>